<evidence type="ECO:0000256" key="1">
    <source>
        <dbReference type="ARBA" id="ARBA00005854"/>
    </source>
</evidence>
<dbReference type="GO" id="GO:0016616">
    <property type="term" value="F:oxidoreductase activity, acting on the CH-OH group of donors, NAD or NADP as acceptor"/>
    <property type="evidence" value="ECO:0007669"/>
    <property type="project" value="InterPro"/>
</dbReference>
<dbReference type="HOGENOM" id="CLU_019796_1_3_9"/>
<comment type="similarity">
    <text evidence="1 4">Belongs to the D-isomer specific 2-hydroxyacid dehydrogenase family.</text>
</comment>
<dbReference type="InterPro" id="IPR006140">
    <property type="entry name" value="D-isomer_DH_NAD-bd"/>
</dbReference>
<dbReference type="AlphaFoldDB" id="F8FQD5"/>
<dbReference type="Pfam" id="PF00389">
    <property type="entry name" value="2-Hacid_dh"/>
    <property type="match status" value="1"/>
</dbReference>
<dbReference type="InterPro" id="IPR029753">
    <property type="entry name" value="D-isomer_DH_CS"/>
</dbReference>
<dbReference type="InterPro" id="IPR006139">
    <property type="entry name" value="D-isomer_2_OHA_DH_cat_dom"/>
</dbReference>
<dbReference type="Proteomes" id="UP000006620">
    <property type="component" value="Chromosome"/>
</dbReference>
<dbReference type="CDD" id="cd12162">
    <property type="entry name" value="2-Hacid_dh_4"/>
    <property type="match status" value="1"/>
</dbReference>
<evidence type="ECO:0000259" key="5">
    <source>
        <dbReference type="Pfam" id="PF00389"/>
    </source>
</evidence>
<reference evidence="8" key="1">
    <citation type="submission" date="2011-06" db="EMBL/GenBank/DDBJ databases">
        <title>Complete genome sequence of Paenibacillus mucilaginosus KNP414.</title>
        <authorList>
            <person name="Wang J."/>
            <person name="Hu S."/>
            <person name="Hu X."/>
            <person name="Zhang B."/>
            <person name="Dong D."/>
            <person name="Zhang S."/>
            <person name="Zhao K."/>
            <person name="Wu D."/>
        </authorList>
    </citation>
    <scope>NUCLEOTIDE SEQUENCE [LARGE SCALE GENOMIC DNA]</scope>
    <source>
        <strain evidence="8">KNP414</strain>
    </source>
</reference>
<organism evidence="7 8">
    <name type="scientific">Paenibacillus mucilaginosus (strain KNP414)</name>
    <dbReference type="NCBI Taxonomy" id="1036673"/>
    <lineage>
        <taxon>Bacteria</taxon>
        <taxon>Bacillati</taxon>
        <taxon>Bacillota</taxon>
        <taxon>Bacilli</taxon>
        <taxon>Bacillales</taxon>
        <taxon>Paenibacillaceae</taxon>
        <taxon>Paenibacillus</taxon>
    </lineage>
</organism>
<proteinExistence type="inferred from homology"/>
<evidence type="ECO:0000259" key="6">
    <source>
        <dbReference type="Pfam" id="PF02826"/>
    </source>
</evidence>
<accession>F8FQD5</accession>
<gene>
    <name evidence="7" type="ordered locus">KNP414_00592</name>
</gene>
<evidence type="ECO:0000256" key="4">
    <source>
        <dbReference type="RuleBase" id="RU003719"/>
    </source>
</evidence>
<dbReference type="KEGG" id="pms:KNP414_00592"/>
<dbReference type="InterPro" id="IPR050418">
    <property type="entry name" value="D-iso_2-hydroxyacid_DH_PdxB"/>
</dbReference>
<feature type="domain" description="D-isomer specific 2-hydroxyacid dehydrogenase catalytic" evidence="5">
    <location>
        <begin position="19"/>
        <end position="318"/>
    </location>
</feature>
<evidence type="ECO:0000313" key="7">
    <source>
        <dbReference type="EMBL" id="AEI39196.1"/>
    </source>
</evidence>
<dbReference type="PANTHER" id="PTHR43761">
    <property type="entry name" value="D-ISOMER SPECIFIC 2-HYDROXYACID DEHYDROGENASE FAMILY PROTEIN (AFU_ORTHOLOGUE AFUA_1G13630)"/>
    <property type="match status" value="1"/>
</dbReference>
<dbReference type="Pfam" id="PF02826">
    <property type="entry name" value="2-Hacid_dh_C"/>
    <property type="match status" value="1"/>
</dbReference>
<dbReference type="SUPFAM" id="SSF52283">
    <property type="entry name" value="Formate/glycerate dehydrogenase catalytic domain-like"/>
    <property type="match status" value="1"/>
</dbReference>
<dbReference type="GO" id="GO:0051287">
    <property type="term" value="F:NAD binding"/>
    <property type="evidence" value="ECO:0007669"/>
    <property type="project" value="InterPro"/>
</dbReference>
<dbReference type="PROSITE" id="PS00670">
    <property type="entry name" value="D_2_HYDROXYACID_DH_2"/>
    <property type="match status" value="1"/>
</dbReference>
<protein>
    <submittedName>
        <fullName evidence="7">D-isomer specific 2-hydroxyacid dehydrogenase, NAD-binding protein</fullName>
    </submittedName>
</protein>
<dbReference type="Gene3D" id="3.40.50.720">
    <property type="entry name" value="NAD(P)-binding Rossmann-like Domain"/>
    <property type="match status" value="2"/>
</dbReference>
<dbReference type="InterPro" id="IPR036291">
    <property type="entry name" value="NAD(P)-bd_dom_sf"/>
</dbReference>
<evidence type="ECO:0000256" key="3">
    <source>
        <dbReference type="ARBA" id="ARBA00023027"/>
    </source>
</evidence>
<dbReference type="PANTHER" id="PTHR43761:SF1">
    <property type="entry name" value="D-ISOMER SPECIFIC 2-HYDROXYACID DEHYDROGENASE CATALYTIC DOMAIN-CONTAINING PROTEIN-RELATED"/>
    <property type="match status" value="1"/>
</dbReference>
<dbReference type="PATRIC" id="fig|1036673.3.peg.522"/>
<keyword evidence="2 4" id="KW-0560">Oxidoreductase</keyword>
<dbReference type="SUPFAM" id="SSF51735">
    <property type="entry name" value="NAD(P)-binding Rossmann-fold domains"/>
    <property type="match status" value="1"/>
</dbReference>
<feature type="domain" description="D-isomer specific 2-hydroxyacid dehydrogenase NAD-binding" evidence="6">
    <location>
        <begin position="107"/>
        <end position="287"/>
    </location>
</feature>
<name>F8FQD5_PAEMK</name>
<keyword evidence="3" id="KW-0520">NAD</keyword>
<evidence type="ECO:0000256" key="2">
    <source>
        <dbReference type="ARBA" id="ARBA00023002"/>
    </source>
</evidence>
<dbReference type="FunFam" id="3.40.50.720:FF:000203">
    <property type="entry name" value="D-3-phosphoglycerate dehydrogenase (SerA)"/>
    <property type="match status" value="1"/>
</dbReference>
<dbReference type="EMBL" id="CP002869">
    <property type="protein sequence ID" value="AEI39196.1"/>
    <property type="molecule type" value="Genomic_DNA"/>
</dbReference>
<dbReference type="RefSeq" id="WP_013914362.1">
    <property type="nucleotide sequence ID" value="NC_015690.1"/>
</dbReference>
<reference evidence="7 8" key="2">
    <citation type="journal article" date="2013" name="Genome Announc.">
        <title>Genome Sequence of Growth-Improving Paenibacillus mucilaginosus Strain KNP414.</title>
        <authorList>
            <person name="Lu J.J."/>
            <person name="Wang J.F."/>
            <person name="Hu X.F."/>
        </authorList>
    </citation>
    <scope>NUCLEOTIDE SEQUENCE [LARGE SCALE GENOMIC DNA]</scope>
    <source>
        <strain evidence="7 8">KNP414</strain>
    </source>
</reference>
<sequence>MRIVVLDGYTLNPGDLDWGPLEALGEVTVYDRTPPERIVERAETAEIVLTNKTPLTAETIAGLPKLKYIGVLATGYNIVDGEAAAARGIPVANVPDYSTDSVAQLVFALLLELTLQVKLHSDAVHAGEWTGSADFSFTKSPLLELTGRTFGILGFGRIGQRTAGIARAFGMNVIVSGRQPKAVPGFEEVPWVPVDELFAVSDVLSLHCPLTPQTERIVNRERLRLMKPSALLINTSRGGLIAEQDLADALNEGRLAGAGLDVLSVEPPGADQPLLTARNCLITPHIAWATVEARTRLLGLAAGNVEAFLAGAPRNIVNGAE</sequence>
<evidence type="ECO:0000313" key="8">
    <source>
        <dbReference type="Proteomes" id="UP000006620"/>
    </source>
</evidence>